<dbReference type="Pfam" id="PF00583">
    <property type="entry name" value="Acetyltransf_1"/>
    <property type="match status" value="1"/>
</dbReference>
<dbReference type="EMBL" id="NJBA01000001">
    <property type="protein sequence ID" value="OWP52288.1"/>
    <property type="molecule type" value="Genomic_DNA"/>
</dbReference>
<keyword evidence="2" id="KW-0012">Acyltransferase</keyword>
<evidence type="ECO:0000256" key="2">
    <source>
        <dbReference type="ARBA" id="ARBA00023315"/>
    </source>
</evidence>
<dbReference type="CDD" id="cd04301">
    <property type="entry name" value="NAT_SF"/>
    <property type="match status" value="1"/>
</dbReference>
<dbReference type="AlphaFoldDB" id="A0A246FD92"/>
<accession>A0A246FD92</accession>
<dbReference type="GO" id="GO:0016747">
    <property type="term" value="F:acyltransferase activity, transferring groups other than amino-acyl groups"/>
    <property type="evidence" value="ECO:0007669"/>
    <property type="project" value="InterPro"/>
</dbReference>
<dbReference type="InterPro" id="IPR016181">
    <property type="entry name" value="Acyl_CoA_acyltransferase"/>
</dbReference>
<dbReference type="STRING" id="46680.GCA_000807755_06100"/>
<evidence type="ECO:0000313" key="5">
    <source>
        <dbReference type="Proteomes" id="UP000198145"/>
    </source>
</evidence>
<evidence type="ECO:0000259" key="3">
    <source>
        <dbReference type="PROSITE" id="PS51186"/>
    </source>
</evidence>
<feature type="domain" description="N-acetyltransferase" evidence="3">
    <location>
        <begin position="6"/>
        <end position="142"/>
    </location>
</feature>
<evidence type="ECO:0000256" key="1">
    <source>
        <dbReference type="ARBA" id="ARBA00022679"/>
    </source>
</evidence>
<keyword evidence="1 4" id="KW-0808">Transferase</keyword>
<name>A0A246FD92_PSENT</name>
<dbReference type="PANTHER" id="PTHR43877">
    <property type="entry name" value="AMINOALKYLPHOSPHONATE N-ACETYLTRANSFERASE-RELATED-RELATED"/>
    <property type="match status" value="1"/>
</dbReference>
<dbReference type="InterPro" id="IPR000182">
    <property type="entry name" value="GNAT_dom"/>
</dbReference>
<protein>
    <submittedName>
        <fullName evidence="4">GNAT family N-acetyltransferase</fullName>
    </submittedName>
</protein>
<dbReference type="eggNOG" id="COG0456">
    <property type="taxonomic scope" value="Bacteria"/>
</dbReference>
<dbReference type="Gene3D" id="3.40.630.30">
    <property type="match status" value="1"/>
</dbReference>
<dbReference type="InterPro" id="IPR050832">
    <property type="entry name" value="Bact_Acetyltransf"/>
</dbReference>
<evidence type="ECO:0000313" key="4">
    <source>
        <dbReference type="EMBL" id="OWP52288.1"/>
    </source>
</evidence>
<dbReference type="SUPFAM" id="SSF55729">
    <property type="entry name" value="Acyl-CoA N-acyltransferases (Nat)"/>
    <property type="match status" value="1"/>
</dbReference>
<reference evidence="4 5" key="1">
    <citation type="submission" date="2017-06" db="EMBL/GenBank/DDBJ databases">
        <title>Draft genome of Pseudomonas nitroreducens DF05.</title>
        <authorList>
            <person name="Iyer R."/>
        </authorList>
    </citation>
    <scope>NUCLEOTIDE SEQUENCE [LARGE SCALE GENOMIC DNA]</scope>
    <source>
        <strain evidence="4 5">DF05</strain>
    </source>
</reference>
<organism evidence="4 5">
    <name type="scientific">Pseudomonas nitroreducens</name>
    <dbReference type="NCBI Taxonomy" id="46680"/>
    <lineage>
        <taxon>Bacteria</taxon>
        <taxon>Pseudomonadati</taxon>
        <taxon>Pseudomonadota</taxon>
        <taxon>Gammaproteobacteria</taxon>
        <taxon>Pseudomonadales</taxon>
        <taxon>Pseudomonadaceae</taxon>
        <taxon>Pseudomonas</taxon>
    </lineage>
</organism>
<sequence length="158" mass="17606">MVNFFPDLSLVELSPAQAPWSLLLKADPSREQIETYLPDSRLLALNEADSVRGVLTLTPREPGVAEITSLAVEDEWQERGLGRRLLLAAIEQAREAGLQRLTIATGNSSLAQLGLYQRLGFRIVGIETDHFVRHYPEPIYENGIQCRDQIRLALDLGA</sequence>
<proteinExistence type="predicted"/>
<dbReference type="PROSITE" id="PS51186">
    <property type="entry name" value="GNAT"/>
    <property type="match status" value="1"/>
</dbReference>
<comment type="caution">
    <text evidence="4">The sequence shown here is derived from an EMBL/GenBank/DDBJ whole genome shotgun (WGS) entry which is preliminary data.</text>
</comment>
<dbReference type="RefSeq" id="WP_088415787.1">
    <property type="nucleotide sequence ID" value="NZ_NJBA01000001.1"/>
</dbReference>
<dbReference type="Proteomes" id="UP000198145">
    <property type="component" value="Unassembled WGS sequence"/>
</dbReference>
<gene>
    <name evidence="4" type="ORF">CEG18_00190</name>
</gene>